<accession>A0A5C8ZJ53</accession>
<dbReference type="OrthoDB" id="5241668at2"/>
<gene>
    <name evidence="4" type="ORF">FMM08_02450</name>
</gene>
<keyword evidence="5" id="KW-1185">Reference proteome</keyword>
<feature type="transmembrane region" description="Helical" evidence="2">
    <location>
        <begin position="316"/>
        <end position="334"/>
    </location>
</feature>
<reference evidence="4 5" key="1">
    <citation type="submission" date="2019-07" db="EMBL/GenBank/DDBJ databases">
        <title>Quadrisphaera sp. strain DD2A genome sequencing and assembly.</title>
        <authorList>
            <person name="Kim I."/>
        </authorList>
    </citation>
    <scope>NUCLEOTIDE SEQUENCE [LARGE SCALE GENOMIC DNA]</scope>
    <source>
        <strain evidence="4 5">DD2A</strain>
    </source>
</reference>
<evidence type="ECO:0000259" key="3">
    <source>
        <dbReference type="Pfam" id="PF14258"/>
    </source>
</evidence>
<protein>
    <submittedName>
        <fullName evidence="4">DUF4350 domain-containing protein</fullName>
    </submittedName>
</protein>
<dbReference type="AlphaFoldDB" id="A0A5C8ZJ53"/>
<feature type="domain" description="DUF4350" evidence="3">
    <location>
        <begin position="62"/>
        <end position="283"/>
    </location>
</feature>
<feature type="compositionally biased region" description="Low complexity" evidence="1">
    <location>
        <begin position="454"/>
        <end position="485"/>
    </location>
</feature>
<feature type="region of interest" description="Disordered" evidence="1">
    <location>
        <begin position="174"/>
        <end position="213"/>
    </location>
</feature>
<keyword evidence="2" id="KW-1133">Transmembrane helix</keyword>
<evidence type="ECO:0000256" key="1">
    <source>
        <dbReference type="SAM" id="MobiDB-lite"/>
    </source>
</evidence>
<evidence type="ECO:0000313" key="4">
    <source>
        <dbReference type="EMBL" id="TXR58085.1"/>
    </source>
</evidence>
<name>A0A5C8ZJ53_9ACTN</name>
<proteinExistence type="predicted"/>
<keyword evidence="2" id="KW-0812">Transmembrane</keyword>
<dbReference type="RefSeq" id="WP_147924696.1">
    <property type="nucleotide sequence ID" value="NZ_VKAC01000001.1"/>
</dbReference>
<keyword evidence="2" id="KW-0472">Membrane</keyword>
<feature type="transmembrane region" description="Helical" evidence="2">
    <location>
        <begin position="32"/>
        <end position="51"/>
    </location>
</feature>
<feature type="region of interest" description="Disordered" evidence="1">
    <location>
        <begin position="454"/>
        <end position="491"/>
    </location>
</feature>
<dbReference type="InterPro" id="IPR025646">
    <property type="entry name" value="DUF4350"/>
</dbReference>
<comment type="caution">
    <text evidence="4">The sequence shown here is derived from an EMBL/GenBank/DDBJ whole genome shotgun (WGS) entry which is preliminary data.</text>
</comment>
<dbReference type="EMBL" id="VKAC01000001">
    <property type="protein sequence ID" value="TXR58085.1"/>
    <property type="molecule type" value="Genomic_DNA"/>
</dbReference>
<dbReference type="Proteomes" id="UP000321234">
    <property type="component" value="Unassembled WGS sequence"/>
</dbReference>
<evidence type="ECO:0000256" key="2">
    <source>
        <dbReference type="SAM" id="Phobius"/>
    </source>
</evidence>
<dbReference type="Pfam" id="PF14258">
    <property type="entry name" value="DUF4350"/>
    <property type="match status" value="1"/>
</dbReference>
<feature type="region of interest" description="Disordered" evidence="1">
    <location>
        <begin position="1"/>
        <end position="26"/>
    </location>
</feature>
<organism evidence="4 5">
    <name type="scientific">Quadrisphaera setariae</name>
    <dbReference type="NCBI Taxonomy" id="2593304"/>
    <lineage>
        <taxon>Bacteria</taxon>
        <taxon>Bacillati</taxon>
        <taxon>Actinomycetota</taxon>
        <taxon>Actinomycetes</taxon>
        <taxon>Kineosporiales</taxon>
        <taxon>Kineosporiaceae</taxon>
        <taxon>Quadrisphaera</taxon>
    </lineage>
</organism>
<evidence type="ECO:0000313" key="5">
    <source>
        <dbReference type="Proteomes" id="UP000321234"/>
    </source>
</evidence>
<sequence>MTTTQPAAAAPGAVTTTARASGRASGPGRRRLLVALLVVLLVGLPVLGGVLSTRSSGRDLDPDNPAPGGARALAALLEQGGVPVQRVGTAAAASQALGDDDGGATLVVTDPQVLDPAKLTDLVGRSRAVLLLGASPSALEATGSGLRLVGDAAGSTQTTQTTQTTWTGVRSEALAAPAGSQDAPPDDDPVPARCGDGDASAAGTVASEADTARADAYDARRERLEAVSGSGSGSGGPGAQTCFDGLYGVGATAGGSPVRVLTQPALVSNELLDDAGDAALGLRAAGSQPRVVWLVASFLDAAPDAPPSPAQLVPGWVLPLVVQLVLAAVAAVVWRARRFGALVLEPLPVVVRSVETARGRAALYRASRDPAGAGSALRAGLRWRLQQRLGLPAGTAADVLAVGTAHDLRTTGSSAAAGRWTAPAVERLLAGPPPADDAQLAALLRDVDDLEAALAPAASARTPRPARPAQATQADQTPQTPQPSKTPEDLP</sequence>